<comment type="caution">
    <text evidence="1">The sequence shown here is derived from an EMBL/GenBank/DDBJ whole genome shotgun (WGS) entry which is preliminary data.</text>
</comment>
<dbReference type="EMBL" id="JANAKD010000609">
    <property type="protein sequence ID" value="KAJ3492293.1"/>
    <property type="molecule type" value="Genomic_DNA"/>
</dbReference>
<protein>
    <submittedName>
        <fullName evidence="1">Uncharacterized protein</fullName>
    </submittedName>
</protein>
<accession>A0ACC1QUW7</accession>
<sequence length="84" mass="9443">MGSRLYQSHSTISKTMKTQAERIGTVLDALDSTLLPANGRAGYQKWSKQNLESEWLSYMKGQYTTIQSKTNGLVNNFLLKIKAT</sequence>
<evidence type="ECO:0000313" key="1">
    <source>
        <dbReference type="EMBL" id="KAJ3492293.1"/>
    </source>
</evidence>
<reference evidence="1" key="1">
    <citation type="submission" date="2022-07" db="EMBL/GenBank/DDBJ databases">
        <title>Genome Sequence of Lecanicillium saksenae.</title>
        <authorList>
            <person name="Buettner E."/>
        </authorList>
    </citation>
    <scope>NUCLEOTIDE SEQUENCE</scope>
    <source>
        <strain evidence="1">VT-O1</strain>
    </source>
</reference>
<evidence type="ECO:0000313" key="2">
    <source>
        <dbReference type="Proteomes" id="UP001148737"/>
    </source>
</evidence>
<organism evidence="1 2">
    <name type="scientific">Lecanicillium saksenae</name>
    <dbReference type="NCBI Taxonomy" id="468837"/>
    <lineage>
        <taxon>Eukaryota</taxon>
        <taxon>Fungi</taxon>
        <taxon>Dikarya</taxon>
        <taxon>Ascomycota</taxon>
        <taxon>Pezizomycotina</taxon>
        <taxon>Sordariomycetes</taxon>
        <taxon>Hypocreomycetidae</taxon>
        <taxon>Hypocreales</taxon>
        <taxon>Cordycipitaceae</taxon>
        <taxon>Lecanicillium</taxon>
    </lineage>
</organism>
<gene>
    <name evidence="1" type="ORF">NLG97_g5433</name>
</gene>
<keyword evidence="2" id="KW-1185">Reference proteome</keyword>
<dbReference type="Proteomes" id="UP001148737">
    <property type="component" value="Unassembled WGS sequence"/>
</dbReference>
<name>A0ACC1QUW7_9HYPO</name>
<proteinExistence type="predicted"/>